<comment type="caution">
    <text evidence="1">The sequence shown here is derived from an EMBL/GenBank/DDBJ whole genome shotgun (WGS) entry which is preliminary data.</text>
</comment>
<name>A0AAV7VMS1_PLEWA</name>
<gene>
    <name evidence="1" type="ORF">NDU88_005429</name>
</gene>
<dbReference type="Proteomes" id="UP001066276">
    <property type="component" value="Chromosome 2_1"/>
</dbReference>
<dbReference type="EMBL" id="JANPWB010000003">
    <property type="protein sequence ID" value="KAJ1201623.1"/>
    <property type="molecule type" value="Genomic_DNA"/>
</dbReference>
<keyword evidence="2" id="KW-1185">Reference proteome</keyword>
<sequence length="112" mass="11604">MELTSEQRVAASVAQLVQGACGVSGPRPVRRVFWAARWATALLRALKSMEVVTVRGPAAGAIAGCGPGGRTAPPALLTRVGLLDMQPLAPGECRPCLDMSDGVLWLEPGGLL</sequence>
<proteinExistence type="predicted"/>
<organism evidence="1 2">
    <name type="scientific">Pleurodeles waltl</name>
    <name type="common">Iberian ribbed newt</name>
    <dbReference type="NCBI Taxonomy" id="8319"/>
    <lineage>
        <taxon>Eukaryota</taxon>
        <taxon>Metazoa</taxon>
        <taxon>Chordata</taxon>
        <taxon>Craniata</taxon>
        <taxon>Vertebrata</taxon>
        <taxon>Euteleostomi</taxon>
        <taxon>Amphibia</taxon>
        <taxon>Batrachia</taxon>
        <taxon>Caudata</taxon>
        <taxon>Salamandroidea</taxon>
        <taxon>Salamandridae</taxon>
        <taxon>Pleurodelinae</taxon>
        <taxon>Pleurodeles</taxon>
    </lineage>
</organism>
<protein>
    <submittedName>
        <fullName evidence="1">Uncharacterized protein</fullName>
    </submittedName>
</protein>
<evidence type="ECO:0000313" key="2">
    <source>
        <dbReference type="Proteomes" id="UP001066276"/>
    </source>
</evidence>
<accession>A0AAV7VMS1</accession>
<dbReference type="AlphaFoldDB" id="A0AAV7VMS1"/>
<reference evidence="1" key="1">
    <citation type="journal article" date="2022" name="bioRxiv">
        <title>Sequencing and chromosome-scale assembly of the giantPleurodeles waltlgenome.</title>
        <authorList>
            <person name="Brown T."/>
            <person name="Elewa A."/>
            <person name="Iarovenko S."/>
            <person name="Subramanian E."/>
            <person name="Araus A.J."/>
            <person name="Petzold A."/>
            <person name="Susuki M."/>
            <person name="Suzuki K.-i.T."/>
            <person name="Hayashi T."/>
            <person name="Toyoda A."/>
            <person name="Oliveira C."/>
            <person name="Osipova E."/>
            <person name="Leigh N.D."/>
            <person name="Simon A."/>
            <person name="Yun M.H."/>
        </authorList>
    </citation>
    <scope>NUCLEOTIDE SEQUENCE</scope>
    <source>
        <strain evidence="1">20211129_DDA</strain>
        <tissue evidence="1">Liver</tissue>
    </source>
</reference>
<evidence type="ECO:0000313" key="1">
    <source>
        <dbReference type="EMBL" id="KAJ1201623.1"/>
    </source>
</evidence>